<keyword evidence="7" id="KW-0997">Cell inner membrane</keyword>
<evidence type="ECO:0000256" key="3">
    <source>
        <dbReference type="ARBA" id="ARBA00022475"/>
    </source>
</evidence>
<organism evidence="11 12">
    <name type="scientific">Thalassotalea marina</name>
    <dbReference type="NCBI Taxonomy" id="1673741"/>
    <lineage>
        <taxon>Bacteria</taxon>
        <taxon>Pseudomonadati</taxon>
        <taxon>Pseudomonadota</taxon>
        <taxon>Gammaproteobacteria</taxon>
        <taxon>Alteromonadales</taxon>
        <taxon>Colwelliaceae</taxon>
        <taxon>Thalassotalea</taxon>
    </lineage>
</organism>
<feature type="transmembrane region" description="Helical" evidence="7">
    <location>
        <begin position="26"/>
        <end position="46"/>
    </location>
</feature>
<evidence type="ECO:0000256" key="6">
    <source>
        <dbReference type="ARBA" id="ARBA00023136"/>
    </source>
</evidence>
<comment type="similarity">
    <text evidence="2 7">Belongs to the MscS (TC 1.A.23) family.</text>
</comment>
<comment type="caution">
    <text evidence="7">Lacks conserved residue(s) required for the propagation of feature annotation.</text>
</comment>
<comment type="subcellular location">
    <subcellularLocation>
        <location evidence="7">Cell inner membrane</location>
        <topology evidence="7">Multi-pass membrane protein</topology>
    </subcellularLocation>
    <subcellularLocation>
        <location evidence="1">Cell membrane</location>
        <topology evidence="1">Multi-pass membrane protein</topology>
    </subcellularLocation>
</comment>
<keyword evidence="12" id="KW-1185">Reference proteome</keyword>
<dbReference type="Pfam" id="PF21082">
    <property type="entry name" value="MS_channel_3rd"/>
    <property type="match status" value="1"/>
</dbReference>
<keyword evidence="6 7" id="KW-0472">Membrane</keyword>
<evidence type="ECO:0000256" key="5">
    <source>
        <dbReference type="ARBA" id="ARBA00022989"/>
    </source>
</evidence>
<dbReference type="InterPro" id="IPR045275">
    <property type="entry name" value="MscS_archaea/bacteria_type"/>
</dbReference>
<dbReference type="Gene3D" id="3.30.70.100">
    <property type="match status" value="1"/>
</dbReference>
<dbReference type="InterPro" id="IPR023408">
    <property type="entry name" value="MscS_beta-dom_sf"/>
</dbReference>
<dbReference type="Pfam" id="PF00924">
    <property type="entry name" value="MS_channel_2nd"/>
    <property type="match status" value="1"/>
</dbReference>
<feature type="transmembrane region" description="Helical" evidence="7">
    <location>
        <begin position="93"/>
        <end position="115"/>
    </location>
</feature>
<dbReference type="InterPro" id="IPR010920">
    <property type="entry name" value="LSM_dom_sf"/>
</dbReference>
<keyword evidence="5 7" id="KW-1133">Transmembrane helix</keyword>
<dbReference type="Proteomes" id="UP000623842">
    <property type="component" value="Unassembled WGS sequence"/>
</dbReference>
<evidence type="ECO:0000313" key="11">
    <source>
        <dbReference type="EMBL" id="GHF99479.1"/>
    </source>
</evidence>
<evidence type="ECO:0000256" key="4">
    <source>
        <dbReference type="ARBA" id="ARBA00022692"/>
    </source>
</evidence>
<reference evidence="11" key="1">
    <citation type="journal article" date="2014" name="Int. J. Syst. Evol. Microbiol.">
        <title>Complete genome sequence of Corynebacterium casei LMG S-19264T (=DSM 44701T), isolated from a smear-ripened cheese.</title>
        <authorList>
            <consortium name="US DOE Joint Genome Institute (JGI-PGF)"/>
            <person name="Walter F."/>
            <person name="Albersmeier A."/>
            <person name="Kalinowski J."/>
            <person name="Ruckert C."/>
        </authorList>
    </citation>
    <scope>NUCLEOTIDE SEQUENCE</scope>
    <source>
        <strain evidence="11">KCTC 42731</strain>
    </source>
</reference>
<sequence length="334" mass="36517">MQLSLMTTTASNTDYFSGLALDVEQLTTNAIPVAIGLVCFVLFVLLSRPLSQLAIKPLGFVSKSKLFTVVSRRLVSFFIMMLGFYIFLRLAGLTQFALALISGTGLAGLIVGFAFKDIAENFISSLLLSIQKPFRIGDVLTIENYTGVVDQVTSRATTIVDFDGNHIQIPNATVYKNVIKNYTANPNTRVQFTIGIGYDASVSYVQALILDKLQSYPVVLNQPPAQVLVDNLGASTINLTVSVWVDSHDTSLPKAKSMLQKNILQLLLDENISMPDDARERIIIQADQQPPVQAITKTSLDEQLEVSEDLSSDVTEIKRQADAARSPEAGENIL</sequence>
<dbReference type="PANTHER" id="PTHR30221">
    <property type="entry name" value="SMALL-CONDUCTANCE MECHANOSENSITIVE CHANNEL"/>
    <property type="match status" value="1"/>
</dbReference>
<evidence type="ECO:0000256" key="2">
    <source>
        <dbReference type="ARBA" id="ARBA00008017"/>
    </source>
</evidence>
<keyword evidence="7" id="KW-0813">Transport</keyword>
<dbReference type="PANTHER" id="PTHR30221:SF1">
    <property type="entry name" value="SMALL-CONDUCTANCE MECHANOSENSITIVE CHANNEL"/>
    <property type="match status" value="1"/>
</dbReference>
<evidence type="ECO:0000256" key="7">
    <source>
        <dbReference type="RuleBase" id="RU369025"/>
    </source>
</evidence>
<evidence type="ECO:0000259" key="9">
    <source>
        <dbReference type="Pfam" id="PF00924"/>
    </source>
</evidence>
<dbReference type="Gene3D" id="1.10.287.1260">
    <property type="match status" value="1"/>
</dbReference>
<name>A0A919EM92_9GAMM</name>
<keyword evidence="7" id="KW-0407">Ion channel</keyword>
<dbReference type="InterPro" id="IPR006685">
    <property type="entry name" value="MscS_channel_2nd"/>
</dbReference>
<dbReference type="GO" id="GO:0005886">
    <property type="term" value="C:plasma membrane"/>
    <property type="evidence" value="ECO:0007669"/>
    <property type="project" value="UniProtKB-SubCell"/>
</dbReference>
<accession>A0A919EM92</accession>
<keyword evidence="3" id="KW-1003">Cell membrane</keyword>
<dbReference type="EMBL" id="BNCK01000007">
    <property type="protein sequence ID" value="GHF99479.1"/>
    <property type="molecule type" value="Genomic_DNA"/>
</dbReference>
<dbReference type="InterPro" id="IPR011066">
    <property type="entry name" value="MscS_channel_C_sf"/>
</dbReference>
<gene>
    <name evidence="11" type="ORF">GCM10017161_29920</name>
</gene>
<dbReference type="SUPFAM" id="SSF50182">
    <property type="entry name" value="Sm-like ribonucleoproteins"/>
    <property type="match status" value="1"/>
</dbReference>
<comment type="function">
    <text evidence="7">Mechanosensitive channel that participates in the regulation of osmotic pressure changes within the cell, opening in response to stretch forces in the membrane lipid bilayer, without the need for other proteins. Contributes to normal resistance to hypoosmotic shock. Forms an ion channel of 1.0 nanosiemens conductance with a slight preference for anions.</text>
</comment>
<feature type="domain" description="Mechanosensitive ion channel MscS C-terminal" evidence="10">
    <location>
        <begin position="190"/>
        <end position="273"/>
    </location>
</feature>
<feature type="domain" description="Mechanosensitive ion channel MscS" evidence="9">
    <location>
        <begin position="117"/>
        <end position="183"/>
    </location>
</feature>
<dbReference type="RefSeq" id="WP_189772202.1">
    <property type="nucleotide sequence ID" value="NZ_BNCK01000007.1"/>
</dbReference>
<dbReference type="Gene3D" id="2.30.30.60">
    <property type="match status" value="1"/>
</dbReference>
<reference evidence="11" key="2">
    <citation type="submission" date="2020-09" db="EMBL/GenBank/DDBJ databases">
        <authorList>
            <person name="Sun Q."/>
            <person name="Kim S."/>
        </authorList>
    </citation>
    <scope>NUCLEOTIDE SEQUENCE</scope>
    <source>
        <strain evidence="11">KCTC 42731</strain>
    </source>
</reference>
<dbReference type="InterPro" id="IPR049278">
    <property type="entry name" value="MS_channel_C"/>
</dbReference>
<comment type="subunit">
    <text evidence="7">Homoheptamer.</text>
</comment>
<dbReference type="SUPFAM" id="SSF82689">
    <property type="entry name" value="Mechanosensitive channel protein MscS (YggB), C-terminal domain"/>
    <property type="match status" value="1"/>
</dbReference>
<evidence type="ECO:0000259" key="10">
    <source>
        <dbReference type="Pfam" id="PF21082"/>
    </source>
</evidence>
<keyword evidence="7" id="KW-0406">Ion transport</keyword>
<keyword evidence="4 7" id="KW-0812">Transmembrane</keyword>
<proteinExistence type="inferred from homology"/>
<evidence type="ECO:0000256" key="8">
    <source>
        <dbReference type="SAM" id="MobiDB-lite"/>
    </source>
</evidence>
<feature type="transmembrane region" description="Helical" evidence="7">
    <location>
        <begin position="66"/>
        <end position="87"/>
    </location>
</feature>
<feature type="region of interest" description="Disordered" evidence="8">
    <location>
        <begin position="306"/>
        <end position="334"/>
    </location>
</feature>
<dbReference type="GO" id="GO:0008381">
    <property type="term" value="F:mechanosensitive monoatomic ion channel activity"/>
    <property type="evidence" value="ECO:0007669"/>
    <property type="project" value="InterPro"/>
</dbReference>
<protein>
    <recommendedName>
        <fullName evidence="7">Small-conductance mechanosensitive channel</fullName>
    </recommendedName>
</protein>
<evidence type="ECO:0000313" key="12">
    <source>
        <dbReference type="Proteomes" id="UP000623842"/>
    </source>
</evidence>
<dbReference type="AlphaFoldDB" id="A0A919EM92"/>
<comment type="caution">
    <text evidence="11">The sequence shown here is derived from an EMBL/GenBank/DDBJ whole genome shotgun (WGS) entry which is preliminary data.</text>
</comment>
<evidence type="ECO:0000256" key="1">
    <source>
        <dbReference type="ARBA" id="ARBA00004651"/>
    </source>
</evidence>